<proteinExistence type="predicted"/>
<organism evidence="1">
    <name type="scientific">Podospora anserina (strain S / ATCC MYA-4624 / DSM 980 / FGSC 10383)</name>
    <name type="common">Pleurage anserina</name>
    <dbReference type="NCBI Taxonomy" id="515849"/>
    <lineage>
        <taxon>Eukaryota</taxon>
        <taxon>Fungi</taxon>
        <taxon>Dikarya</taxon>
        <taxon>Ascomycota</taxon>
        <taxon>Pezizomycotina</taxon>
        <taxon>Sordariomycetes</taxon>
        <taxon>Sordariomycetidae</taxon>
        <taxon>Sordariales</taxon>
        <taxon>Podosporaceae</taxon>
        <taxon>Podospora</taxon>
        <taxon>Podospora anserina</taxon>
    </lineage>
</organism>
<reference evidence="1 3" key="1">
    <citation type="journal article" date="2008" name="Genome Biol.">
        <title>The genome sequence of the model ascomycete fungus Podospora anserina.</title>
        <authorList>
            <person name="Espagne E."/>
            <person name="Lespinet O."/>
            <person name="Malagnac F."/>
            <person name="Da Silva C."/>
            <person name="Jaillon O."/>
            <person name="Porcel B.M."/>
            <person name="Couloux A."/>
            <person name="Aury J.-M."/>
            <person name="Segurens B."/>
            <person name="Poulain J."/>
            <person name="Anthouard V."/>
            <person name="Grossetete S."/>
            <person name="Khalili H."/>
            <person name="Coppin E."/>
            <person name="Dequard-Chablat M."/>
            <person name="Picard M."/>
            <person name="Contamine V."/>
            <person name="Arnaise S."/>
            <person name="Bourdais A."/>
            <person name="Berteaux-Lecellier V."/>
            <person name="Gautheret D."/>
            <person name="de Vries R.P."/>
            <person name="Battaglia E."/>
            <person name="Coutinho P.M."/>
            <person name="Danchin E.G.J."/>
            <person name="Henrissat B."/>
            <person name="El Khoury R."/>
            <person name="Sainsard-Chanet A."/>
            <person name="Boivin A."/>
            <person name="Pinan-Lucarre B."/>
            <person name="Sellem C.H."/>
            <person name="Debuchy R."/>
            <person name="Wincker P."/>
            <person name="Weissenbach J."/>
            <person name="Silar P."/>
        </authorList>
    </citation>
    <scope>NUCLEOTIDE SEQUENCE [LARGE SCALE GENOMIC DNA]</scope>
    <source>
        <strain evidence="3">S / ATCC MYA-4624 / DSM 980 / FGSC 10383</strain>
        <strain evidence="1">S mat+</strain>
    </source>
</reference>
<dbReference type="RefSeq" id="XP_001911796.1">
    <property type="nucleotide sequence ID" value="XM_001911761.1"/>
</dbReference>
<dbReference type="eggNOG" id="ENOG502QR5D">
    <property type="taxonomic scope" value="Eukaryota"/>
</dbReference>
<dbReference type="EMBL" id="FO904937">
    <property type="protein sequence ID" value="CDP26027.1"/>
    <property type="molecule type" value="Genomic_DNA"/>
</dbReference>
<name>B2B746_PODAN</name>
<reference evidence="1" key="2">
    <citation type="submission" date="2008-07" db="EMBL/GenBank/DDBJ databases">
        <authorList>
            <person name="Genoscope - CEA"/>
        </authorList>
    </citation>
    <scope>NUCLEOTIDE SEQUENCE</scope>
    <source>
        <strain evidence="1">S mat+</strain>
    </source>
</reference>
<dbReference type="VEuPathDB" id="FungiDB:PODANS_2_9870"/>
<dbReference type="Proteomes" id="UP000001197">
    <property type="component" value="Chromosome 2"/>
</dbReference>
<dbReference type="AlphaFoldDB" id="B2B746"/>
<evidence type="ECO:0000313" key="3">
    <source>
        <dbReference type="Proteomes" id="UP000001197"/>
    </source>
</evidence>
<protein>
    <submittedName>
        <fullName evidence="1">Podospora anserina S mat+ genomic DNA chromosome 2, supercontig 2</fullName>
    </submittedName>
</protein>
<sequence>MPPPDFTSPLTFKTFNTIPSTAASPPPPSETYYLLAEIKENLSLTRPTLICSDLSSTSFALTWSDLHASPHASDVDFKALGLKKGNCVLLPNAKRTDSSDEVKQGKIVIPGGKDEWQGKSGLRVIPGKLEKVVEVGQDWEFVIEEGEGKCGSCGKEGREEELAKCTGCRGVGYCSKVCLSLLNIRNDDANGGEQECQVKGWAEGGHKSTCKIIKTFKEIWP</sequence>
<dbReference type="EMBL" id="CU640366">
    <property type="protein sequence ID" value="CAP73624.1"/>
    <property type="molecule type" value="Genomic_DNA"/>
</dbReference>
<evidence type="ECO:0000313" key="1">
    <source>
        <dbReference type="EMBL" id="CAP73624.1"/>
    </source>
</evidence>
<dbReference type="GeneID" id="6196234"/>
<dbReference type="OrthoDB" id="5945798at2759"/>
<reference evidence="3" key="3">
    <citation type="journal article" date="2014" name="Genetics">
        <title>Maintaining two mating types: Structure of the mating type locus and its role in heterokaryosis in Podospora anserina.</title>
        <authorList>
            <person name="Grognet P."/>
            <person name="Bidard F."/>
            <person name="Kuchly C."/>
            <person name="Tong L.C.H."/>
            <person name="Coppin E."/>
            <person name="Benkhali J.A."/>
            <person name="Couloux A."/>
            <person name="Wincker P."/>
            <person name="Debuchy R."/>
            <person name="Silar P."/>
        </authorList>
    </citation>
    <scope>GENOME REANNOTATION</scope>
    <source>
        <strain evidence="3">S / ATCC MYA-4624 / DSM 980 / FGSC 10383</strain>
    </source>
</reference>
<evidence type="ECO:0000313" key="2">
    <source>
        <dbReference type="EMBL" id="CDP26027.1"/>
    </source>
</evidence>
<dbReference type="HOGENOM" id="CLU_076139_0_0_1"/>
<dbReference type="Gene3D" id="6.10.140.2220">
    <property type="match status" value="1"/>
</dbReference>
<dbReference type="InParanoid" id="B2B746"/>
<gene>
    <name evidence="1" type="ORF">PODANS_2_9870</name>
</gene>
<keyword evidence="3" id="KW-1185">Reference proteome</keyword>
<accession>B2B746</accession>
<dbReference type="KEGG" id="pan:PODANSg8841"/>
<reference evidence="2" key="4">
    <citation type="submission" date="2014-09" db="EMBL/GenBank/DDBJ databases">
        <title>Maintaining two mating types: Structure of the mating type locus and its role in heterokaryosis in Podospora anserina.</title>
        <authorList>
            <person name="Grognet P."/>
            <person name="Bidard F."/>
            <person name="Kuchly C."/>
            <person name="Chan Ho Tong L."/>
            <person name="Coppin E."/>
            <person name="Ait Benkhali J."/>
            <person name="Couloux A."/>
            <person name="Wincker P."/>
            <person name="Debuchy R."/>
            <person name="Silar P."/>
        </authorList>
    </citation>
    <scope>NUCLEOTIDE SEQUENCE</scope>
</reference>